<name>A0A5C3R1R3_9AGAR</name>
<feature type="region of interest" description="Disordered" evidence="1">
    <location>
        <begin position="740"/>
        <end position="760"/>
    </location>
</feature>
<organism evidence="6 7">
    <name type="scientific">Pterulicium gracile</name>
    <dbReference type="NCBI Taxonomy" id="1884261"/>
    <lineage>
        <taxon>Eukaryota</taxon>
        <taxon>Fungi</taxon>
        <taxon>Dikarya</taxon>
        <taxon>Basidiomycota</taxon>
        <taxon>Agaricomycotina</taxon>
        <taxon>Agaricomycetes</taxon>
        <taxon>Agaricomycetidae</taxon>
        <taxon>Agaricales</taxon>
        <taxon>Pleurotineae</taxon>
        <taxon>Pterulaceae</taxon>
        <taxon>Pterulicium</taxon>
    </lineage>
</organism>
<evidence type="ECO:0000256" key="3">
    <source>
        <dbReference type="SAM" id="SignalP"/>
    </source>
</evidence>
<keyword evidence="2" id="KW-0472">Membrane</keyword>
<evidence type="ECO:0000313" key="6">
    <source>
        <dbReference type="EMBL" id="TFL06559.1"/>
    </source>
</evidence>
<feature type="region of interest" description="Disordered" evidence="1">
    <location>
        <begin position="900"/>
        <end position="919"/>
    </location>
</feature>
<feature type="domain" description="Glutaminase A central" evidence="4">
    <location>
        <begin position="341"/>
        <end position="677"/>
    </location>
</feature>
<feature type="region of interest" description="Disordered" evidence="1">
    <location>
        <begin position="837"/>
        <end position="888"/>
    </location>
</feature>
<dbReference type="STRING" id="1884261.A0A5C3R1R3"/>
<evidence type="ECO:0000259" key="5">
    <source>
        <dbReference type="Pfam" id="PF17168"/>
    </source>
</evidence>
<accession>A0A5C3R1R3</accession>
<dbReference type="EMBL" id="ML178815">
    <property type="protein sequence ID" value="TFL06559.1"/>
    <property type="molecule type" value="Genomic_DNA"/>
</dbReference>
<dbReference type="AlphaFoldDB" id="A0A5C3R1R3"/>
<feature type="domain" description="Glutaminase A N-terminal" evidence="5">
    <location>
        <begin position="106"/>
        <end position="335"/>
    </location>
</feature>
<dbReference type="InterPro" id="IPR052743">
    <property type="entry name" value="Glutaminase_GtaA"/>
</dbReference>
<feature type="compositionally biased region" description="Low complexity" evidence="1">
    <location>
        <begin position="867"/>
        <end position="880"/>
    </location>
</feature>
<feature type="region of interest" description="Disordered" evidence="1">
    <location>
        <begin position="781"/>
        <end position="804"/>
    </location>
</feature>
<feature type="transmembrane region" description="Helical" evidence="2">
    <location>
        <begin position="709"/>
        <end position="730"/>
    </location>
</feature>
<feature type="compositionally biased region" description="Polar residues" evidence="1">
    <location>
        <begin position="740"/>
        <end position="757"/>
    </location>
</feature>
<dbReference type="OrthoDB" id="3918848at2759"/>
<dbReference type="InterPro" id="IPR033433">
    <property type="entry name" value="GtaA_N"/>
</dbReference>
<keyword evidence="2" id="KW-1133">Transmembrane helix</keyword>
<gene>
    <name evidence="6" type="ORF">BDV98DRAFT_588814</name>
</gene>
<evidence type="ECO:0000256" key="1">
    <source>
        <dbReference type="SAM" id="MobiDB-lite"/>
    </source>
</evidence>
<proteinExistence type="predicted"/>
<reference evidence="6 7" key="1">
    <citation type="journal article" date="2019" name="Nat. Ecol. Evol.">
        <title>Megaphylogeny resolves global patterns of mushroom evolution.</title>
        <authorList>
            <person name="Varga T."/>
            <person name="Krizsan K."/>
            <person name="Foldi C."/>
            <person name="Dima B."/>
            <person name="Sanchez-Garcia M."/>
            <person name="Sanchez-Ramirez S."/>
            <person name="Szollosi G.J."/>
            <person name="Szarkandi J.G."/>
            <person name="Papp V."/>
            <person name="Albert L."/>
            <person name="Andreopoulos W."/>
            <person name="Angelini C."/>
            <person name="Antonin V."/>
            <person name="Barry K.W."/>
            <person name="Bougher N.L."/>
            <person name="Buchanan P."/>
            <person name="Buyck B."/>
            <person name="Bense V."/>
            <person name="Catcheside P."/>
            <person name="Chovatia M."/>
            <person name="Cooper J."/>
            <person name="Damon W."/>
            <person name="Desjardin D."/>
            <person name="Finy P."/>
            <person name="Geml J."/>
            <person name="Haridas S."/>
            <person name="Hughes K."/>
            <person name="Justo A."/>
            <person name="Karasinski D."/>
            <person name="Kautmanova I."/>
            <person name="Kiss B."/>
            <person name="Kocsube S."/>
            <person name="Kotiranta H."/>
            <person name="LaButti K.M."/>
            <person name="Lechner B.E."/>
            <person name="Liimatainen K."/>
            <person name="Lipzen A."/>
            <person name="Lukacs Z."/>
            <person name="Mihaltcheva S."/>
            <person name="Morgado L.N."/>
            <person name="Niskanen T."/>
            <person name="Noordeloos M.E."/>
            <person name="Ohm R.A."/>
            <person name="Ortiz-Santana B."/>
            <person name="Ovrebo C."/>
            <person name="Racz N."/>
            <person name="Riley R."/>
            <person name="Savchenko A."/>
            <person name="Shiryaev A."/>
            <person name="Soop K."/>
            <person name="Spirin V."/>
            <person name="Szebenyi C."/>
            <person name="Tomsovsky M."/>
            <person name="Tulloss R.E."/>
            <person name="Uehling J."/>
            <person name="Grigoriev I.V."/>
            <person name="Vagvolgyi C."/>
            <person name="Papp T."/>
            <person name="Martin F.M."/>
            <person name="Miettinen O."/>
            <person name="Hibbett D.S."/>
            <person name="Nagy L.G."/>
        </authorList>
    </citation>
    <scope>NUCLEOTIDE SEQUENCE [LARGE SCALE GENOMIC DNA]</scope>
    <source>
        <strain evidence="6 7">CBS 309.79</strain>
    </source>
</reference>
<dbReference type="CDD" id="cd12087">
    <property type="entry name" value="TM_EGFR-like"/>
    <property type="match status" value="1"/>
</dbReference>
<dbReference type="InterPro" id="IPR032514">
    <property type="entry name" value="GtaA_central"/>
</dbReference>
<evidence type="ECO:0000313" key="7">
    <source>
        <dbReference type="Proteomes" id="UP000305067"/>
    </source>
</evidence>
<dbReference type="PANTHER" id="PTHR31987">
    <property type="entry name" value="GLUTAMINASE A-RELATED"/>
    <property type="match status" value="1"/>
</dbReference>
<dbReference type="PANTHER" id="PTHR31987:SF1">
    <property type="entry name" value="GLUTAMINASE A"/>
    <property type="match status" value="1"/>
</dbReference>
<protein>
    <recommendedName>
        <fullName evidence="8">DUF1793-domain-containing protein</fullName>
    </recommendedName>
</protein>
<dbReference type="Proteomes" id="UP000305067">
    <property type="component" value="Unassembled WGS sequence"/>
</dbReference>
<keyword evidence="7" id="KW-1185">Reference proteome</keyword>
<feature type="chain" id="PRO_5023123251" description="DUF1793-domain-containing protein" evidence="3">
    <location>
        <begin position="23"/>
        <end position="919"/>
    </location>
</feature>
<evidence type="ECO:0000259" key="4">
    <source>
        <dbReference type="Pfam" id="PF16335"/>
    </source>
</evidence>
<feature type="signal peptide" evidence="3">
    <location>
        <begin position="1"/>
        <end position="22"/>
    </location>
</feature>
<keyword evidence="2" id="KW-0812">Transmembrane</keyword>
<sequence length="919" mass="100083">MTLSSCAVVLFACLLLLLEVSAQTLNPFAYPLAVRSPYLNAWGNWGRIATDSSPSTAWATFYRDDQILGWSGIVQVDNVNLTFNFMGIGDIHLAPATLRSAQITPTQTILTYAAGPIRLIVDYLSPIEPDDWVKMSLPFAYMSVTAESTDGRPHEVRLYSDISGEWCSNADSNVTWSTVETAKSLQHKIERTDPKRFGEDDGMGEDGATYYAIQLSNNLSWRTGADMVTRGHFIDNGRLPNTLDDDFRKLKDAFPVMALSVDLGPVRALTEPAVWAVGKTRDPSINFQGESGLQERSSYFRSTYANMSIAIDDFLEDFPNAKRRADELDQKIQADAEAVSPEYAQLVALATRSDGAWNRSDIKMFMREMGFGCAVSPVELVYAAYPAFLYFNSSLAGRILEPLLEFQSLADYTNEYAAPNLGTAYPRATGRMIIHSQGVEHSGNMIIMALAHAKYSGDVHLITRYYSLLKRWAEYLVKNSFSPIGQTSADDLSNGNMTNLAIKGIIGIQAMSEISAAVNEPTDERMFADTAVTLVKDWATAASRGGSGLSSVYEDSASTGLMYNLYADKLLRTNLVDHSVLEAQTEFYRTQLTNGPSSFSLPVDSDASRSDVVQSHWVLMAAAATTDSAVRDLLVDSVHARAASPDYTGAFPSTYLASDGKMSGGAASAAQGAMFAPLVLNLQVQTFSTYTGNRQPEGEKSASGANVGAIAGGVLSGVAIAMLIALAFLLKRRRRQQDAFQSSNGETSADAQPTSVYAQPYTDGYHHSAMAQNGSGYFVYAGGQTGNDQQGRGEPQRGNVNYHGHDAAASQAGHFRNHIYGTDTQLRPNQYAHAQLTPATSLPSSGRRFSTRKAGRGHVDVRLELIPTGGTSSPPSAPSARLDDSTTRLRNEMETIRQQMSTLLQEREYDLPPPEYVPR</sequence>
<evidence type="ECO:0008006" key="8">
    <source>
        <dbReference type="Google" id="ProtNLM"/>
    </source>
</evidence>
<feature type="compositionally biased region" description="Polar residues" evidence="1">
    <location>
        <begin position="837"/>
        <end position="848"/>
    </location>
</feature>
<dbReference type="Pfam" id="PF17168">
    <property type="entry name" value="DUF5127"/>
    <property type="match status" value="1"/>
</dbReference>
<dbReference type="SUPFAM" id="SSF48208">
    <property type="entry name" value="Six-hairpin glycosidases"/>
    <property type="match status" value="1"/>
</dbReference>
<dbReference type="Pfam" id="PF16335">
    <property type="entry name" value="GtaA_6_Hairpin"/>
    <property type="match status" value="1"/>
</dbReference>
<dbReference type="InterPro" id="IPR008928">
    <property type="entry name" value="6-hairpin_glycosidase_sf"/>
</dbReference>
<evidence type="ECO:0000256" key="2">
    <source>
        <dbReference type="SAM" id="Phobius"/>
    </source>
</evidence>
<keyword evidence="3" id="KW-0732">Signal</keyword>
<dbReference type="GO" id="GO:0005975">
    <property type="term" value="P:carbohydrate metabolic process"/>
    <property type="evidence" value="ECO:0007669"/>
    <property type="project" value="InterPro"/>
</dbReference>